<evidence type="ECO:0000256" key="1">
    <source>
        <dbReference type="ARBA" id="ARBA00009477"/>
    </source>
</evidence>
<protein>
    <submittedName>
        <fullName evidence="4">Efflux RND transporter periplasmic adaptor subunit</fullName>
    </submittedName>
</protein>
<proteinExistence type="inferred from homology"/>
<name>A0ABU1GLS9_9GAMM</name>
<comment type="similarity">
    <text evidence="1">Belongs to the membrane fusion protein (MFP) (TC 8.A.1) family.</text>
</comment>
<dbReference type="Gene3D" id="1.10.287.470">
    <property type="entry name" value="Helix hairpin bin"/>
    <property type="match status" value="1"/>
</dbReference>
<reference evidence="4 5" key="1">
    <citation type="submission" date="2023-04" db="EMBL/GenBank/DDBJ databases">
        <title>A long-awaited taxogenomic arrangement of the family Halomonadaceae.</title>
        <authorList>
            <person name="De La Haba R."/>
            <person name="Chuvochina M."/>
            <person name="Wittouck S."/>
            <person name="Arahal D.R."/>
            <person name="Sanchez-Porro C."/>
            <person name="Hugenholtz P."/>
            <person name="Ventosa A."/>
        </authorList>
    </citation>
    <scope>NUCLEOTIDE SEQUENCE [LARGE SCALE GENOMIC DNA]</scope>
    <source>
        <strain evidence="4 5">DSM 17332</strain>
    </source>
</reference>
<feature type="compositionally biased region" description="Basic and acidic residues" evidence="3">
    <location>
        <begin position="47"/>
        <end position="60"/>
    </location>
</feature>
<evidence type="ECO:0000256" key="3">
    <source>
        <dbReference type="SAM" id="MobiDB-lite"/>
    </source>
</evidence>
<keyword evidence="5" id="KW-1185">Reference proteome</keyword>
<dbReference type="RefSeq" id="WP_309636237.1">
    <property type="nucleotide sequence ID" value="NZ_JARWAL010000004.1"/>
</dbReference>
<keyword evidence="2" id="KW-0175">Coiled coil</keyword>
<evidence type="ECO:0000313" key="4">
    <source>
        <dbReference type="EMBL" id="MDR5892452.1"/>
    </source>
</evidence>
<sequence>MPRRRLPPLPPLLAIAITLTLAAWLALGDLQRFQEAPPESEPAAEPEPARVEVSERQAEPHRPRLVLQGHLTADRELTLRARQAGRVEALPVAEGERIEAGTVLLALARDELPARLEQAEAELTLARAELAGADDLRRRELLSNTDYLRLQSGASRAAAEVASLRRQLDDTRPTAPFEGVLDHLDVELGELLQAGEVFGRLVDDRHLVARAWAPQRDAHALEAGLPAELRLLDGSRLEGEVSLVGRRAEDQTRSFPVEARVANPEGRRLAGASATLVVTLPEREVQRLSPALLELDDDGRLAVKHLDDEDRVVLTAVTLVDSTPQEARVAGLPERVRLITLGGGLVAPGERVTPVAATSAEGSP</sequence>
<dbReference type="SUPFAM" id="SSF111369">
    <property type="entry name" value="HlyD-like secretion proteins"/>
    <property type="match status" value="1"/>
</dbReference>
<dbReference type="InterPro" id="IPR006143">
    <property type="entry name" value="RND_pump_MFP"/>
</dbReference>
<gene>
    <name evidence="4" type="ORF">QC820_06450</name>
</gene>
<accession>A0ABU1GLS9</accession>
<dbReference type="Gene3D" id="2.40.50.100">
    <property type="match status" value="1"/>
</dbReference>
<dbReference type="NCBIfam" id="TIGR01730">
    <property type="entry name" value="RND_mfp"/>
    <property type="match status" value="1"/>
</dbReference>
<comment type="caution">
    <text evidence="4">The sequence shown here is derived from an EMBL/GenBank/DDBJ whole genome shotgun (WGS) entry which is preliminary data.</text>
</comment>
<organism evidence="4 5">
    <name type="scientific">Halomonas mongoliensis</name>
    <dbReference type="NCBI Taxonomy" id="321265"/>
    <lineage>
        <taxon>Bacteria</taxon>
        <taxon>Pseudomonadati</taxon>
        <taxon>Pseudomonadota</taxon>
        <taxon>Gammaproteobacteria</taxon>
        <taxon>Oceanospirillales</taxon>
        <taxon>Halomonadaceae</taxon>
        <taxon>Halomonas</taxon>
    </lineage>
</organism>
<feature type="coiled-coil region" evidence="2">
    <location>
        <begin position="109"/>
        <end position="136"/>
    </location>
</feature>
<dbReference type="EMBL" id="JARWAL010000004">
    <property type="protein sequence ID" value="MDR5892452.1"/>
    <property type="molecule type" value="Genomic_DNA"/>
</dbReference>
<dbReference type="Proteomes" id="UP001252270">
    <property type="component" value="Unassembled WGS sequence"/>
</dbReference>
<feature type="region of interest" description="Disordered" evidence="3">
    <location>
        <begin position="34"/>
        <end position="60"/>
    </location>
</feature>
<evidence type="ECO:0000256" key="2">
    <source>
        <dbReference type="SAM" id="Coils"/>
    </source>
</evidence>
<dbReference type="PANTHER" id="PTHR30469">
    <property type="entry name" value="MULTIDRUG RESISTANCE PROTEIN MDTA"/>
    <property type="match status" value="1"/>
</dbReference>
<evidence type="ECO:0000313" key="5">
    <source>
        <dbReference type="Proteomes" id="UP001252270"/>
    </source>
</evidence>
<dbReference type="PANTHER" id="PTHR30469:SF29">
    <property type="entry name" value="BLR2860 PROTEIN"/>
    <property type="match status" value="1"/>
</dbReference>
<dbReference type="Gene3D" id="2.40.30.170">
    <property type="match status" value="1"/>
</dbReference>